<name>A0AAW0J6F1_MYOGA</name>
<dbReference type="Proteomes" id="UP001488838">
    <property type="component" value="Unassembled WGS sequence"/>
</dbReference>
<comment type="caution">
    <text evidence="1">The sequence shown here is derived from an EMBL/GenBank/DDBJ whole genome shotgun (WGS) entry which is preliminary data.</text>
</comment>
<gene>
    <name evidence="1" type="ORF">U0070_014416</name>
</gene>
<evidence type="ECO:0000313" key="2">
    <source>
        <dbReference type="Proteomes" id="UP001488838"/>
    </source>
</evidence>
<keyword evidence="2" id="KW-1185">Reference proteome</keyword>
<dbReference type="EMBL" id="JBBHLL010000059">
    <property type="protein sequence ID" value="KAK7822317.1"/>
    <property type="molecule type" value="Genomic_DNA"/>
</dbReference>
<evidence type="ECO:0000313" key="1">
    <source>
        <dbReference type="EMBL" id="KAK7822317.1"/>
    </source>
</evidence>
<protein>
    <submittedName>
        <fullName evidence="1">Uncharacterized protein</fullName>
    </submittedName>
</protein>
<organism evidence="1 2">
    <name type="scientific">Myodes glareolus</name>
    <name type="common">Bank vole</name>
    <name type="synonym">Clethrionomys glareolus</name>
    <dbReference type="NCBI Taxonomy" id="447135"/>
    <lineage>
        <taxon>Eukaryota</taxon>
        <taxon>Metazoa</taxon>
        <taxon>Chordata</taxon>
        <taxon>Craniata</taxon>
        <taxon>Vertebrata</taxon>
        <taxon>Euteleostomi</taxon>
        <taxon>Mammalia</taxon>
        <taxon>Eutheria</taxon>
        <taxon>Euarchontoglires</taxon>
        <taxon>Glires</taxon>
        <taxon>Rodentia</taxon>
        <taxon>Myomorpha</taxon>
        <taxon>Muroidea</taxon>
        <taxon>Cricetidae</taxon>
        <taxon>Arvicolinae</taxon>
        <taxon>Myodes</taxon>
    </lineage>
</organism>
<sequence length="59" mass="6627">MPLVLWLGRREAQLDPLTVVSHEAIIKVSFPAGIPWKKDLFPCLLSPLFQDSVPPGRMD</sequence>
<proteinExistence type="predicted"/>
<dbReference type="AlphaFoldDB" id="A0AAW0J6F1"/>
<accession>A0AAW0J6F1</accession>
<reference evidence="1 2" key="1">
    <citation type="journal article" date="2023" name="bioRxiv">
        <title>Conserved and derived expression patterns and positive selection on dental genes reveal complex evolutionary context of ever-growing rodent molars.</title>
        <authorList>
            <person name="Calamari Z.T."/>
            <person name="Song A."/>
            <person name="Cohen E."/>
            <person name="Akter M."/>
            <person name="Roy R.D."/>
            <person name="Hallikas O."/>
            <person name="Christensen M.M."/>
            <person name="Li P."/>
            <person name="Marangoni P."/>
            <person name="Jernvall J."/>
            <person name="Klein O.D."/>
        </authorList>
    </citation>
    <scope>NUCLEOTIDE SEQUENCE [LARGE SCALE GENOMIC DNA]</scope>
    <source>
        <strain evidence="1">V071</strain>
    </source>
</reference>